<proteinExistence type="predicted"/>
<evidence type="ECO:0000313" key="2">
    <source>
        <dbReference type="Proteomes" id="UP000198374"/>
    </source>
</evidence>
<dbReference type="Proteomes" id="UP000198374">
    <property type="component" value="Unassembled WGS sequence"/>
</dbReference>
<sequence length="198" mass="22379">METIREQLSAAQKKGRLVAIFRYGDEHHFLTGNVVAVDNKFLLLKRVNQNGATDGAIVIRINTITKVVTKSDYLKSLVAVIALAREKHYVDIWHVEKLLSELDLSQHSILKATLKWAFKTDQVVSLGVHPGRTEKTYTGFIAALKHEKLHLNDVDSSDLKARWQVKIAYADINDVEVGSFKTYGVTAVLERYMATDYH</sequence>
<dbReference type="AlphaFoldDB" id="A0A1Z5I9W2"/>
<dbReference type="RefSeq" id="WP_089108386.1">
    <property type="nucleotide sequence ID" value="NZ_BCMF01000002.1"/>
</dbReference>
<comment type="caution">
    <text evidence="1">The sequence shown here is derived from an EMBL/GenBank/DDBJ whole genome shotgun (WGS) entry which is preliminary data.</text>
</comment>
<accession>A0A1Z5I9W2</accession>
<dbReference type="EMBL" id="BCMF01000002">
    <property type="protein sequence ID" value="GAW98573.1"/>
    <property type="molecule type" value="Genomic_DNA"/>
</dbReference>
<protein>
    <submittedName>
        <fullName evidence="1">Uncharacterized protein</fullName>
    </submittedName>
</protein>
<gene>
    <name evidence="1" type="ORF">IWT30_00520</name>
</gene>
<evidence type="ECO:0000313" key="1">
    <source>
        <dbReference type="EMBL" id="GAW98573.1"/>
    </source>
</evidence>
<name>A0A1Z5I9W2_9LACO</name>
<reference evidence="1 2" key="1">
    <citation type="submission" date="2015-11" db="EMBL/GenBank/DDBJ databases">
        <title>Draft genome sequences of new species of the genus Lactobacillus isolated from orchardgrass silage.</title>
        <authorList>
            <person name="Tohno M."/>
            <person name="Tanizawa Y."/>
            <person name="Arita M."/>
        </authorList>
    </citation>
    <scope>NUCLEOTIDE SEQUENCE [LARGE SCALE GENOMIC DNA]</scope>
    <source>
        <strain evidence="1 2">IWT30</strain>
    </source>
</reference>
<dbReference type="OrthoDB" id="2303858at2"/>
<organism evidence="1 2">
    <name type="scientific">Secundilactobacillus mixtipabuli</name>
    <dbReference type="NCBI Taxonomy" id="1435342"/>
    <lineage>
        <taxon>Bacteria</taxon>
        <taxon>Bacillati</taxon>
        <taxon>Bacillota</taxon>
        <taxon>Bacilli</taxon>
        <taxon>Lactobacillales</taxon>
        <taxon>Lactobacillaceae</taxon>
        <taxon>Secundilactobacillus</taxon>
    </lineage>
</organism>
<keyword evidence="2" id="KW-1185">Reference proteome</keyword>